<dbReference type="AlphaFoldDB" id="A0A6A4BRW9"/>
<keyword evidence="1" id="KW-0472">Membrane</keyword>
<keyword evidence="1" id="KW-1133">Transmembrane helix</keyword>
<comment type="caution">
    <text evidence="2">The sequence shown here is derived from an EMBL/GenBank/DDBJ whole genome shotgun (WGS) entry which is preliminary data.</text>
</comment>
<protein>
    <submittedName>
        <fullName evidence="2">Uncharacterized protein</fullName>
    </submittedName>
</protein>
<accession>A0A6A4BRW9</accession>
<keyword evidence="1" id="KW-0812">Transmembrane</keyword>
<evidence type="ECO:0000256" key="1">
    <source>
        <dbReference type="SAM" id="Phobius"/>
    </source>
</evidence>
<keyword evidence="3" id="KW-1185">Reference proteome</keyword>
<dbReference type="Proteomes" id="UP000434957">
    <property type="component" value="Unassembled WGS sequence"/>
</dbReference>
<sequence length="165" mass="17881">MHHNLLQCSRQGLHQRKGAAAASSADKDATYTWQDVVKHNTAKSAWVICTCRGSAPAPLHLHVAGRGQAQHGQERLGHMWPSTTRPRATGLYVHVEGLHQRKSAAAAASVDKDATYTWQARMMTQALLAVLCLATSCHVYVASLSSVTGAFTVQTFDLFNLFAQG</sequence>
<feature type="transmembrane region" description="Helical" evidence="1">
    <location>
        <begin position="126"/>
        <end position="151"/>
    </location>
</feature>
<name>A0A6A4BRW9_9STRA</name>
<evidence type="ECO:0000313" key="2">
    <source>
        <dbReference type="EMBL" id="KAE9277756.1"/>
    </source>
</evidence>
<evidence type="ECO:0000313" key="3">
    <source>
        <dbReference type="Proteomes" id="UP000434957"/>
    </source>
</evidence>
<organism evidence="2 3">
    <name type="scientific">Phytophthora rubi</name>
    <dbReference type="NCBI Taxonomy" id="129364"/>
    <lineage>
        <taxon>Eukaryota</taxon>
        <taxon>Sar</taxon>
        <taxon>Stramenopiles</taxon>
        <taxon>Oomycota</taxon>
        <taxon>Peronosporomycetes</taxon>
        <taxon>Peronosporales</taxon>
        <taxon>Peronosporaceae</taxon>
        <taxon>Phytophthora</taxon>
    </lineage>
</organism>
<reference evidence="2 3" key="1">
    <citation type="submission" date="2018-08" db="EMBL/GenBank/DDBJ databases">
        <title>Genomic investigation of the strawberry pathogen Phytophthora fragariae indicates pathogenicity is determined by transcriptional variation in three key races.</title>
        <authorList>
            <person name="Adams T.M."/>
            <person name="Armitage A.D."/>
            <person name="Sobczyk M.K."/>
            <person name="Bates H.J."/>
            <person name="Dunwell J.M."/>
            <person name="Nellist C.F."/>
            <person name="Harrison R.J."/>
        </authorList>
    </citation>
    <scope>NUCLEOTIDE SEQUENCE [LARGE SCALE GENOMIC DNA]</scope>
    <source>
        <strain evidence="2 3">SCRP333</strain>
    </source>
</reference>
<proteinExistence type="predicted"/>
<dbReference type="EMBL" id="QXFT01004475">
    <property type="protein sequence ID" value="KAE9277756.1"/>
    <property type="molecule type" value="Genomic_DNA"/>
</dbReference>
<gene>
    <name evidence="2" type="ORF">PR003_g28702</name>
</gene>